<comment type="caution">
    <text evidence="2">The sequence shown here is derived from an EMBL/GenBank/DDBJ whole genome shotgun (WGS) entry which is preliminary data.</text>
</comment>
<gene>
    <name evidence="2" type="ORF">SCF082_LOCUS6024</name>
</gene>
<reference evidence="2 3" key="1">
    <citation type="submission" date="2024-02" db="EMBL/GenBank/DDBJ databases">
        <authorList>
            <person name="Chen Y."/>
            <person name="Shah S."/>
            <person name="Dougan E. K."/>
            <person name="Thang M."/>
            <person name="Chan C."/>
        </authorList>
    </citation>
    <scope>NUCLEOTIDE SEQUENCE [LARGE SCALE GENOMIC DNA]</scope>
</reference>
<dbReference type="EMBL" id="CAXAMM010003324">
    <property type="protein sequence ID" value="CAK8999401.1"/>
    <property type="molecule type" value="Genomic_DNA"/>
</dbReference>
<name>A0ABP0IA01_9DINO</name>
<dbReference type="Proteomes" id="UP001642464">
    <property type="component" value="Unassembled WGS sequence"/>
</dbReference>
<sequence length="258" mass="27661">MRPMQSLMEPVCLPTATEASIPSRPAEHEGPMGPCYLTAETRPPLPSEGTAAGPSAFAASEIERLLKVNQDLQRVARAQAVAWPPSPERPSAGGPAKARQKAWDAEAGPWPRASQEWLSSSPLRQSRLGSLYASPGSEASVLGTTRVLSKGGFPEASGTLSAEKEALASKLKAEELLQIESVRLATQAEADVLVRLCTPWASRTSVDELLMTAARESANAPNRALKRRVRQRLHKKLGAILTLEEFERAKDRGPSVAG</sequence>
<keyword evidence="3" id="KW-1185">Reference proteome</keyword>
<evidence type="ECO:0000313" key="3">
    <source>
        <dbReference type="Proteomes" id="UP001642464"/>
    </source>
</evidence>
<evidence type="ECO:0000256" key="1">
    <source>
        <dbReference type="SAM" id="MobiDB-lite"/>
    </source>
</evidence>
<evidence type="ECO:0000313" key="2">
    <source>
        <dbReference type="EMBL" id="CAK8999401.1"/>
    </source>
</evidence>
<protein>
    <submittedName>
        <fullName evidence="2">Uncharacterized protein</fullName>
    </submittedName>
</protein>
<organism evidence="2 3">
    <name type="scientific">Durusdinium trenchii</name>
    <dbReference type="NCBI Taxonomy" id="1381693"/>
    <lineage>
        <taxon>Eukaryota</taxon>
        <taxon>Sar</taxon>
        <taxon>Alveolata</taxon>
        <taxon>Dinophyceae</taxon>
        <taxon>Suessiales</taxon>
        <taxon>Symbiodiniaceae</taxon>
        <taxon>Durusdinium</taxon>
    </lineage>
</organism>
<proteinExistence type="predicted"/>
<feature type="region of interest" description="Disordered" evidence="1">
    <location>
        <begin position="81"/>
        <end position="104"/>
    </location>
</feature>
<feature type="region of interest" description="Disordered" evidence="1">
    <location>
        <begin position="1"/>
        <end position="56"/>
    </location>
</feature>
<accession>A0ABP0IA01</accession>